<dbReference type="InterPro" id="IPR041437">
    <property type="entry name" value="GH115_C"/>
</dbReference>
<organism evidence="2 3">
    <name type="scientific">Aspergillus avenaceus</name>
    <dbReference type="NCBI Taxonomy" id="36643"/>
    <lineage>
        <taxon>Eukaryota</taxon>
        <taxon>Fungi</taxon>
        <taxon>Dikarya</taxon>
        <taxon>Ascomycota</taxon>
        <taxon>Pezizomycotina</taxon>
        <taxon>Eurotiomycetes</taxon>
        <taxon>Eurotiomycetidae</taxon>
        <taxon>Eurotiales</taxon>
        <taxon>Aspergillaceae</taxon>
        <taxon>Aspergillus</taxon>
        <taxon>Aspergillus subgen. Circumdati</taxon>
    </lineage>
</organism>
<feature type="domain" description="Gylcosyl hydrolase 115 C-terminal" evidence="1">
    <location>
        <begin position="277"/>
        <end position="380"/>
    </location>
</feature>
<evidence type="ECO:0000259" key="1">
    <source>
        <dbReference type="Pfam" id="PF17829"/>
    </source>
</evidence>
<dbReference type="OrthoDB" id="4849794at2759"/>
<protein>
    <recommendedName>
        <fullName evidence="1">Gylcosyl hydrolase 115 C-terminal domain-containing protein</fullName>
    </recommendedName>
</protein>
<keyword evidence="3" id="KW-1185">Reference proteome</keyword>
<dbReference type="AlphaFoldDB" id="A0A5N6U0H6"/>
<evidence type="ECO:0000313" key="2">
    <source>
        <dbReference type="EMBL" id="KAE8152126.1"/>
    </source>
</evidence>
<dbReference type="PANTHER" id="PTHR37842:SF2">
    <property type="entry name" value="GYLCOSYL HYDROLASE 115 C-TERMINAL DOMAIN-CONTAINING PROTEIN"/>
    <property type="match status" value="1"/>
</dbReference>
<dbReference type="Pfam" id="PF17829">
    <property type="entry name" value="GH115_C"/>
    <property type="match status" value="1"/>
</dbReference>
<dbReference type="Proteomes" id="UP000325780">
    <property type="component" value="Unassembled WGS sequence"/>
</dbReference>
<sequence length="383" mass="42425">MRVCTGVATKKYSTLTIEPFAWSTLHYDEALHVLQEWRDLAELAQCTYDSLDVSVQPAFFQLVLYPVLAGGNVMELYILTHLGYLYKSQLRTSTNELAEKVRDAFTKDADLTDQYNGLLDGRWDHIIDSRHIGYAGRNPPPANRLPALAYVSDDPEINILGVAVQGQNASFTGEPLLLRPVDPYMPPSETRYIDIFTRANGTFSYKIQSNASYISLTNANGTVTAPGNPDTRAIITIDWTKAPHGKSMAAFTINSNHSTATANLPIYKYSIPSPYTGYIEPNKAISIEAAHHSVEPRHGISYTEIPYYGRTLSGVKIWPVTPPPLTPDTGPKLIYDFYATSSAEIARLTFLLGASLDHDPSRPLKLAYALDGKESRTTRVFAD</sequence>
<dbReference type="Gene3D" id="1.20.58.2150">
    <property type="match status" value="1"/>
</dbReference>
<name>A0A5N6U0H6_ASPAV</name>
<reference evidence="2 3" key="1">
    <citation type="submission" date="2019-04" db="EMBL/GenBank/DDBJ databases">
        <title>Friends and foes A comparative genomics study of 23 Aspergillus species from section Flavi.</title>
        <authorList>
            <consortium name="DOE Joint Genome Institute"/>
            <person name="Kjaerbolling I."/>
            <person name="Vesth T."/>
            <person name="Frisvad J.C."/>
            <person name="Nybo J.L."/>
            <person name="Theobald S."/>
            <person name="Kildgaard S."/>
            <person name="Isbrandt T."/>
            <person name="Kuo A."/>
            <person name="Sato A."/>
            <person name="Lyhne E.K."/>
            <person name="Kogle M.E."/>
            <person name="Wiebenga A."/>
            <person name="Kun R.S."/>
            <person name="Lubbers R.J."/>
            <person name="Makela M.R."/>
            <person name="Barry K."/>
            <person name="Chovatia M."/>
            <person name="Clum A."/>
            <person name="Daum C."/>
            <person name="Haridas S."/>
            <person name="He G."/>
            <person name="LaButti K."/>
            <person name="Lipzen A."/>
            <person name="Mondo S."/>
            <person name="Riley R."/>
            <person name="Salamov A."/>
            <person name="Simmons B.A."/>
            <person name="Magnuson J.K."/>
            <person name="Henrissat B."/>
            <person name="Mortensen U.H."/>
            <person name="Larsen T.O."/>
            <person name="Devries R.P."/>
            <person name="Grigoriev I.V."/>
            <person name="Machida M."/>
            <person name="Baker S.E."/>
            <person name="Andersen M.R."/>
        </authorList>
    </citation>
    <scope>NUCLEOTIDE SEQUENCE [LARGE SCALE GENOMIC DNA]</scope>
    <source>
        <strain evidence="2 3">IBT 18842</strain>
    </source>
</reference>
<gene>
    <name evidence="2" type="ORF">BDV25DRAFT_138173</name>
</gene>
<evidence type="ECO:0000313" key="3">
    <source>
        <dbReference type="Proteomes" id="UP000325780"/>
    </source>
</evidence>
<dbReference type="PANTHER" id="PTHR37842">
    <property type="match status" value="1"/>
</dbReference>
<accession>A0A5N6U0H6</accession>
<proteinExistence type="predicted"/>
<dbReference type="EMBL" id="ML742058">
    <property type="protein sequence ID" value="KAE8152126.1"/>
    <property type="molecule type" value="Genomic_DNA"/>
</dbReference>
<dbReference type="Gene3D" id="2.60.120.1620">
    <property type="match status" value="1"/>
</dbReference>